<keyword evidence="2" id="KW-1185">Reference proteome</keyword>
<dbReference type="Gramene" id="RZC81496">
    <property type="protein sequence ID" value="RZC81496"/>
    <property type="gene ID" value="C5167_044058"/>
</dbReference>
<proteinExistence type="predicted"/>
<protein>
    <submittedName>
        <fullName evidence="1">Uncharacterized protein</fullName>
    </submittedName>
</protein>
<evidence type="ECO:0000313" key="2">
    <source>
        <dbReference type="Proteomes" id="UP000316621"/>
    </source>
</evidence>
<sequence>MTIELLPTRDGYKYSATGRYQQCYQ</sequence>
<organism evidence="1 2">
    <name type="scientific">Papaver somniferum</name>
    <name type="common">Opium poppy</name>
    <dbReference type="NCBI Taxonomy" id="3469"/>
    <lineage>
        <taxon>Eukaryota</taxon>
        <taxon>Viridiplantae</taxon>
        <taxon>Streptophyta</taxon>
        <taxon>Embryophyta</taxon>
        <taxon>Tracheophyta</taxon>
        <taxon>Spermatophyta</taxon>
        <taxon>Magnoliopsida</taxon>
        <taxon>Ranunculales</taxon>
        <taxon>Papaveraceae</taxon>
        <taxon>Papaveroideae</taxon>
        <taxon>Papaver</taxon>
    </lineage>
</organism>
<evidence type="ECO:0000313" key="1">
    <source>
        <dbReference type="EMBL" id="RZC81496.1"/>
    </source>
</evidence>
<reference evidence="1 2" key="1">
    <citation type="journal article" date="2018" name="Science">
        <title>The opium poppy genome and morphinan production.</title>
        <authorList>
            <person name="Guo L."/>
            <person name="Winzer T."/>
            <person name="Yang X."/>
            <person name="Li Y."/>
            <person name="Ning Z."/>
            <person name="He Z."/>
            <person name="Teodor R."/>
            <person name="Lu Y."/>
            <person name="Bowser T.A."/>
            <person name="Graham I.A."/>
            <person name="Ye K."/>
        </authorList>
    </citation>
    <scope>NUCLEOTIDE SEQUENCE [LARGE SCALE GENOMIC DNA]</scope>
    <source>
        <strain evidence="2">cv. HN1</strain>
        <tissue evidence="1">Leaves</tissue>
    </source>
</reference>
<dbReference type="EMBL" id="CM010724">
    <property type="protein sequence ID" value="RZC81496.1"/>
    <property type="molecule type" value="Genomic_DNA"/>
</dbReference>
<gene>
    <name evidence="1" type="ORF">C5167_044058</name>
</gene>
<name>A0A4Y7L8F7_PAPSO</name>
<dbReference type="AlphaFoldDB" id="A0A4Y7L8F7"/>
<dbReference type="Proteomes" id="UP000316621">
    <property type="component" value="Chromosome 10"/>
</dbReference>
<accession>A0A4Y7L8F7</accession>